<comment type="caution">
    <text evidence="1">The sequence shown here is derived from an EMBL/GenBank/DDBJ whole genome shotgun (WGS) entry which is preliminary data.</text>
</comment>
<sequence>MLNQLIRRRKDGNVAIPQYYTILYRMPPSHLAGATSLDDRYSLC</sequence>
<keyword evidence="1" id="KW-0496">Mitochondrion</keyword>
<proteinExistence type="predicted"/>
<name>A0A101LWD9_PICGL</name>
<gene>
    <name evidence="1" type="ORF">ABT39_MTgene1696</name>
</gene>
<accession>A0A101LWD9</accession>
<geneLocation type="mitochondrion" evidence="1"/>
<dbReference type="EMBL" id="LKAM01000011">
    <property type="protein sequence ID" value="KUM46594.1"/>
    <property type="molecule type" value="Genomic_DNA"/>
</dbReference>
<evidence type="ECO:0000313" key="1">
    <source>
        <dbReference type="EMBL" id="KUM46594.1"/>
    </source>
</evidence>
<dbReference type="AlphaFoldDB" id="A0A101LWD9"/>
<organism evidence="1">
    <name type="scientific">Picea glauca</name>
    <name type="common">White spruce</name>
    <name type="synonym">Pinus glauca</name>
    <dbReference type="NCBI Taxonomy" id="3330"/>
    <lineage>
        <taxon>Eukaryota</taxon>
        <taxon>Viridiplantae</taxon>
        <taxon>Streptophyta</taxon>
        <taxon>Embryophyta</taxon>
        <taxon>Tracheophyta</taxon>
        <taxon>Spermatophyta</taxon>
        <taxon>Pinopsida</taxon>
        <taxon>Pinidae</taxon>
        <taxon>Conifers I</taxon>
        <taxon>Pinales</taxon>
        <taxon>Pinaceae</taxon>
        <taxon>Picea</taxon>
    </lineage>
</organism>
<protein>
    <submittedName>
        <fullName evidence="1">Uncharacterized protein</fullName>
    </submittedName>
</protein>
<reference evidence="1" key="1">
    <citation type="journal article" date="2015" name="Genome Biol. Evol.">
        <title>Organellar Genomes of White Spruce (Picea glauca): Assembly and Annotation.</title>
        <authorList>
            <person name="Jackman S.D."/>
            <person name="Warren R.L."/>
            <person name="Gibb E.A."/>
            <person name="Vandervalk B.P."/>
            <person name="Mohamadi H."/>
            <person name="Chu J."/>
            <person name="Raymond A."/>
            <person name="Pleasance S."/>
            <person name="Coope R."/>
            <person name="Wildung M.R."/>
            <person name="Ritland C.E."/>
            <person name="Bousquet J."/>
            <person name="Jones S.J."/>
            <person name="Bohlmann J."/>
            <person name="Birol I."/>
        </authorList>
    </citation>
    <scope>NUCLEOTIDE SEQUENCE [LARGE SCALE GENOMIC DNA]</scope>
    <source>
        <tissue evidence="1">Flushing bud</tissue>
    </source>
</reference>